<evidence type="ECO:0000256" key="2">
    <source>
        <dbReference type="ARBA" id="ARBA00012751"/>
    </source>
</evidence>
<dbReference type="GO" id="GO:0016212">
    <property type="term" value="F:kynurenine-oxoglutarate transaminase activity"/>
    <property type="evidence" value="ECO:0007669"/>
    <property type="project" value="UniProtKB-EC"/>
</dbReference>
<dbReference type="InterPro" id="IPR051326">
    <property type="entry name" value="Kynurenine-oxoglutarate_AT"/>
</dbReference>
<dbReference type="GO" id="GO:0005739">
    <property type="term" value="C:mitochondrion"/>
    <property type="evidence" value="ECO:0007669"/>
    <property type="project" value="TreeGrafter"/>
</dbReference>
<evidence type="ECO:0000313" key="10">
    <source>
        <dbReference type="Proteomes" id="UP000230423"/>
    </source>
</evidence>
<evidence type="ECO:0000259" key="8">
    <source>
        <dbReference type="Pfam" id="PF00155"/>
    </source>
</evidence>
<keyword evidence="3" id="KW-0032">Aminotransferase</keyword>
<dbReference type="Proteomes" id="UP000230423">
    <property type="component" value="Unassembled WGS sequence"/>
</dbReference>
<feature type="region of interest" description="Disordered" evidence="7">
    <location>
        <begin position="1"/>
        <end position="46"/>
    </location>
</feature>
<comment type="pathway">
    <text evidence="6">Amino-acid degradation; L-kynurenine degradation; kynurenate from L-kynurenine: step 1/2.</text>
</comment>
<feature type="domain" description="Aminotransferase class I/classII large" evidence="8">
    <location>
        <begin position="34"/>
        <end position="192"/>
    </location>
</feature>
<sequence length="219" mass="24674">MQYADSNVTEKYQRSVEDKKGRKEWRSVDQDLGSSGMANNRSPEGSGHPRLLDVLAKLYGGLYGRDISAKEEILTTVGAYLGLYYSFMAFVNHGDEVLIIDPAYDSYDPQVRMAGGTPVHYAMEVSQPAQSSSDFKIDISKLRAKCTKRTKMIVLNNPNNPTGKLYTREELEAIAEMVRDFNLIVVADEVYEWHRIHQNCVFTCSTPTQEALATAFEKE</sequence>
<dbReference type="EMBL" id="KZ345021">
    <property type="protein sequence ID" value="PIO76938.1"/>
    <property type="molecule type" value="Genomic_DNA"/>
</dbReference>
<proteinExistence type="predicted"/>
<dbReference type="PANTHER" id="PTHR43807:SF20">
    <property type="entry name" value="FI04487P"/>
    <property type="match status" value="1"/>
</dbReference>
<dbReference type="GO" id="GO:0030170">
    <property type="term" value="F:pyridoxal phosphate binding"/>
    <property type="evidence" value="ECO:0007669"/>
    <property type="project" value="InterPro"/>
</dbReference>
<comment type="cofactor">
    <cofactor evidence="1">
        <name>pyridoxal 5'-phosphate</name>
        <dbReference type="ChEBI" id="CHEBI:597326"/>
    </cofactor>
</comment>
<keyword evidence="10" id="KW-1185">Reference proteome</keyword>
<dbReference type="PANTHER" id="PTHR43807">
    <property type="entry name" value="FI04487P"/>
    <property type="match status" value="1"/>
</dbReference>
<organism evidence="9 10">
    <name type="scientific">Teladorsagia circumcincta</name>
    <name type="common">Brown stomach worm</name>
    <name type="synonym">Ostertagia circumcincta</name>
    <dbReference type="NCBI Taxonomy" id="45464"/>
    <lineage>
        <taxon>Eukaryota</taxon>
        <taxon>Metazoa</taxon>
        <taxon>Ecdysozoa</taxon>
        <taxon>Nematoda</taxon>
        <taxon>Chromadorea</taxon>
        <taxon>Rhabditida</taxon>
        <taxon>Rhabditina</taxon>
        <taxon>Rhabditomorpha</taxon>
        <taxon>Strongyloidea</taxon>
        <taxon>Trichostrongylidae</taxon>
        <taxon>Teladorsagia</taxon>
    </lineage>
</organism>
<feature type="compositionally biased region" description="Basic and acidic residues" evidence="7">
    <location>
        <begin position="11"/>
        <end position="29"/>
    </location>
</feature>
<dbReference type="Gene3D" id="3.40.640.10">
    <property type="entry name" value="Type I PLP-dependent aspartate aminotransferase-like (Major domain)"/>
    <property type="match status" value="1"/>
</dbReference>
<protein>
    <recommendedName>
        <fullName evidence="2">kynurenine--oxoglutarate transaminase</fullName>
        <ecNumber evidence="2">2.6.1.7</ecNumber>
    </recommendedName>
</protein>
<feature type="compositionally biased region" description="Polar residues" evidence="7">
    <location>
        <begin position="32"/>
        <end position="43"/>
    </location>
</feature>
<evidence type="ECO:0000256" key="7">
    <source>
        <dbReference type="SAM" id="MobiDB-lite"/>
    </source>
</evidence>
<evidence type="ECO:0000256" key="4">
    <source>
        <dbReference type="ARBA" id="ARBA00022679"/>
    </source>
</evidence>
<gene>
    <name evidence="9" type="ORF">TELCIR_00988</name>
</gene>
<dbReference type="EC" id="2.6.1.7" evidence="2"/>
<feature type="compositionally biased region" description="Polar residues" evidence="7">
    <location>
        <begin position="1"/>
        <end position="10"/>
    </location>
</feature>
<evidence type="ECO:0000256" key="6">
    <source>
        <dbReference type="ARBA" id="ARBA00024016"/>
    </source>
</evidence>
<keyword evidence="5" id="KW-0663">Pyridoxal phosphate</keyword>
<dbReference type="CDD" id="cd00609">
    <property type="entry name" value="AAT_like"/>
    <property type="match status" value="1"/>
</dbReference>
<evidence type="ECO:0000256" key="5">
    <source>
        <dbReference type="ARBA" id="ARBA00022898"/>
    </source>
</evidence>
<dbReference type="Pfam" id="PF00155">
    <property type="entry name" value="Aminotran_1_2"/>
    <property type="match status" value="1"/>
</dbReference>
<keyword evidence="4" id="KW-0808">Transferase</keyword>
<accession>A0A2G9V379</accession>
<evidence type="ECO:0000313" key="9">
    <source>
        <dbReference type="EMBL" id="PIO76938.1"/>
    </source>
</evidence>
<dbReference type="InterPro" id="IPR015421">
    <property type="entry name" value="PyrdxlP-dep_Trfase_major"/>
</dbReference>
<dbReference type="InterPro" id="IPR015424">
    <property type="entry name" value="PyrdxlP-dep_Trfase"/>
</dbReference>
<reference evidence="9 10" key="1">
    <citation type="submission" date="2015-09" db="EMBL/GenBank/DDBJ databases">
        <title>Draft genome of the parasitic nematode Teladorsagia circumcincta isolate WARC Sus (inbred).</title>
        <authorList>
            <person name="Mitreva M."/>
        </authorList>
    </citation>
    <scope>NUCLEOTIDE SEQUENCE [LARGE SCALE GENOMIC DNA]</scope>
    <source>
        <strain evidence="9 10">S</strain>
    </source>
</reference>
<evidence type="ECO:0000256" key="3">
    <source>
        <dbReference type="ARBA" id="ARBA00022576"/>
    </source>
</evidence>
<dbReference type="SUPFAM" id="SSF53383">
    <property type="entry name" value="PLP-dependent transferases"/>
    <property type="match status" value="1"/>
</dbReference>
<dbReference type="AlphaFoldDB" id="A0A2G9V379"/>
<dbReference type="InterPro" id="IPR004839">
    <property type="entry name" value="Aminotransferase_I/II_large"/>
</dbReference>
<name>A0A2G9V379_TELCI</name>
<dbReference type="OrthoDB" id="2414662at2759"/>
<evidence type="ECO:0000256" key="1">
    <source>
        <dbReference type="ARBA" id="ARBA00001933"/>
    </source>
</evidence>